<keyword evidence="8" id="KW-1133">Transmembrane helix</keyword>
<evidence type="ECO:0000313" key="10">
    <source>
        <dbReference type="Ensembl" id="ENSNMLP00000011854.1"/>
    </source>
</evidence>
<dbReference type="InterPro" id="IPR013783">
    <property type="entry name" value="Ig-like_fold"/>
</dbReference>
<dbReference type="InterPro" id="IPR007110">
    <property type="entry name" value="Ig-like_dom"/>
</dbReference>
<dbReference type="SUPFAM" id="SSF48726">
    <property type="entry name" value="Immunoglobulin"/>
    <property type="match status" value="2"/>
</dbReference>
<feature type="transmembrane region" description="Helical" evidence="8">
    <location>
        <begin position="239"/>
        <end position="263"/>
    </location>
</feature>
<evidence type="ECO:0000256" key="8">
    <source>
        <dbReference type="SAM" id="Phobius"/>
    </source>
</evidence>
<keyword evidence="2" id="KW-1003">Cell membrane</keyword>
<dbReference type="GO" id="GO:0009617">
    <property type="term" value="P:response to bacterium"/>
    <property type="evidence" value="ECO:0007669"/>
    <property type="project" value="TreeGrafter"/>
</dbReference>
<dbReference type="Gene3D" id="2.60.40.10">
    <property type="entry name" value="Immunoglobulins"/>
    <property type="match status" value="2"/>
</dbReference>
<feature type="domain" description="Ig-like" evidence="9">
    <location>
        <begin position="25"/>
        <end position="105"/>
    </location>
</feature>
<dbReference type="PROSITE" id="PS50835">
    <property type="entry name" value="IG_LIKE"/>
    <property type="match status" value="2"/>
</dbReference>
<evidence type="ECO:0000256" key="4">
    <source>
        <dbReference type="ARBA" id="ARBA00022859"/>
    </source>
</evidence>
<evidence type="ECO:0000256" key="3">
    <source>
        <dbReference type="ARBA" id="ARBA00022729"/>
    </source>
</evidence>
<dbReference type="Proteomes" id="UP000694523">
    <property type="component" value="Unplaced"/>
</dbReference>
<keyword evidence="4" id="KW-0391">Immunity</keyword>
<sequence length="326" mass="36157">CVTEHVNLFYYYCSTPASLKVANVGDSVTLECSFGSNSVAVMFYWYKQILGRKPEILSRFYKHDKNSTFLGDFGKDPRLALQNTNYRNHLVISNLRPSDSATYYCVSGYSYVYTFVESVTVMVKAGELTVKSWANGSKSQPGRSVTLQCLVEAGNCDGRGEVYWLRSNGGDSQVGLLHSHGYRCEKATGNPPNSCVYSLPIHHVNSEQTGTYYCAVAACGQVLFGDGIPVRLQDPKASVVVYALSAALAFTALLAVLLSMSALRMMQMSSTFSTHLKNTTERPALGDIYYAALRPKKSSRSRVQRDDTWSECVYSEVRQCVHIQFC</sequence>
<dbReference type="GO" id="GO:0002376">
    <property type="term" value="P:immune system process"/>
    <property type="evidence" value="ECO:0007669"/>
    <property type="project" value="UniProtKB-KW"/>
</dbReference>
<comment type="subcellular location">
    <subcellularLocation>
        <location evidence="1">Cell membrane</location>
    </subcellularLocation>
</comment>
<evidence type="ECO:0000313" key="11">
    <source>
        <dbReference type="Proteomes" id="UP000694523"/>
    </source>
</evidence>
<dbReference type="InterPro" id="IPR003599">
    <property type="entry name" value="Ig_sub"/>
</dbReference>
<keyword evidence="8" id="KW-0812">Transmembrane</keyword>
<dbReference type="PANTHER" id="PTHR19433">
    <property type="entry name" value="T-CELL RECEPTOR ALPHA CHAIN V REGION-RELATED"/>
    <property type="match status" value="1"/>
</dbReference>
<reference evidence="10" key="1">
    <citation type="submission" date="2025-08" db="UniProtKB">
        <authorList>
            <consortium name="Ensembl"/>
        </authorList>
    </citation>
    <scope>IDENTIFICATION</scope>
</reference>
<feature type="domain" description="Ig-like" evidence="9">
    <location>
        <begin position="117"/>
        <end position="216"/>
    </location>
</feature>
<name>A0A8C6SY95_9GOBI</name>
<dbReference type="InterPro" id="IPR052051">
    <property type="entry name" value="TCR_complex_component"/>
</dbReference>
<dbReference type="Ensembl" id="ENSNMLT00000013419.1">
    <property type="protein sequence ID" value="ENSNMLP00000011854.1"/>
    <property type="gene ID" value="ENSNMLG00000008131.1"/>
</dbReference>
<proteinExistence type="predicted"/>
<evidence type="ECO:0000256" key="6">
    <source>
        <dbReference type="ARBA" id="ARBA00023157"/>
    </source>
</evidence>
<evidence type="ECO:0000256" key="7">
    <source>
        <dbReference type="ARBA" id="ARBA00023180"/>
    </source>
</evidence>
<keyword evidence="6" id="KW-1015">Disulfide bond</keyword>
<organism evidence="10 11">
    <name type="scientific">Neogobius melanostomus</name>
    <name type="common">round goby</name>
    <dbReference type="NCBI Taxonomy" id="47308"/>
    <lineage>
        <taxon>Eukaryota</taxon>
        <taxon>Metazoa</taxon>
        <taxon>Chordata</taxon>
        <taxon>Craniata</taxon>
        <taxon>Vertebrata</taxon>
        <taxon>Euteleostomi</taxon>
        <taxon>Actinopterygii</taxon>
        <taxon>Neopterygii</taxon>
        <taxon>Teleostei</taxon>
        <taxon>Neoteleostei</taxon>
        <taxon>Acanthomorphata</taxon>
        <taxon>Gobiaria</taxon>
        <taxon>Gobiiformes</taxon>
        <taxon>Gobioidei</taxon>
        <taxon>Gobiidae</taxon>
        <taxon>Benthophilinae</taxon>
        <taxon>Neogobiini</taxon>
        <taxon>Neogobius</taxon>
    </lineage>
</organism>
<evidence type="ECO:0000259" key="9">
    <source>
        <dbReference type="PROSITE" id="PS50835"/>
    </source>
</evidence>
<protein>
    <recommendedName>
        <fullName evidence="9">Ig-like domain-containing protein</fullName>
    </recommendedName>
</protein>
<evidence type="ECO:0000256" key="5">
    <source>
        <dbReference type="ARBA" id="ARBA00023136"/>
    </source>
</evidence>
<keyword evidence="7" id="KW-0325">Glycoprotein</keyword>
<dbReference type="GO" id="GO:0005886">
    <property type="term" value="C:plasma membrane"/>
    <property type="evidence" value="ECO:0007669"/>
    <property type="project" value="UniProtKB-SubCell"/>
</dbReference>
<keyword evidence="3" id="KW-0732">Signal</keyword>
<dbReference type="SMART" id="SM00409">
    <property type="entry name" value="IG"/>
    <property type="match status" value="2"/>
</dbReference>
<dbReference type="Pfam" id="PF07686">
    <property type="entry name" value="V-set"/>
    <property type="match status" value="2"/>
</dbReference>
<dbReference type="InterPro" id="IPR013106">
    <property type="entry name" value="Ig_V-set"/>
</dbReference>
<keyword evidence="5 8" id="KW-0472">Membrane</keyword>
<accession>A0A8C6SY95</accession>
<evidence type="ECO:0000256" key="2">
    <source>
        <dbReference type="ARBA" id="ARBA00022475"/>
    </source>
</evidence>
<keyword evidence="11" id="KW-1185">Reference proteome</keyword>
<dbReference type="PANTHER" id="PTHR19433:SF127">
    <property type="entry name" value="NITR9"/>
    <property type="match status" value="1"/>
</dbReference>
<reference evidence="10" key="2">
    <citation type="submission" date="2025-09" db="UniProtKB">
        <authorList>
            <consortium name="Ensembl"/>
        </authorList>
    </citation>
    <scope>IDENTIFICATION</scope>
</reference>
<dbReference type="SMART" id="SM00406">
    <property type="entry name" value="IGv"/>
    <property type="match status" value="2"/>
</dbReference>
<dbReference type="InterPro" id="IPR036179">
    <property type="entry name" value="Ig-like_dom_sf"/>
</dbReference>
<dbReference type="AlphaFoldDB" id="A0A8C6SY95"/>
<evidence type="ECO:0000256" key="1">
    <source>
        <dbReference type="ARBA" id="ARBA00004236"/>
    </source>
</evidence>